<dbReference type="PROSITE" id="PS50026">
    <property type="entry name" value="EGF_3"/>
    <property type="match status" value="1"/>
</dbReference>
<gene>
    <name evidence="22" type="primary">Pamr1</name>
    <name evidence="22" type="ORF">GLABRA_R11714</name>
</gene>
<dbReference type="SMART" id="SM00020">
    <property type="entry name" value="Tryp_SPc"/>
    <property type="match status" value="1"/>
</dbReference>
<dbReference type="PANTHER" id="PTHR24254">
    <property type="entry name" value="PROTHROMBIN"/>
    <property type="match status" value="1"/>
</dbReference>
<evidence type="ECO:0000313" key="23">
    <source>
        <dbReference type="Proteomes" id="UP000591073"/>
    </source>
</evidence>
<dbReference type="FunFam" id="2.10.25.10:FF:000122">
    <property type="entry name" value="Protein crumbs homolog 2"/>
    <property type="match status" value="1"/>
</dbReference>
<evidence type="ECO:0000256" key="4">
    <source>
        <dbReference type="ARBA" id="ARBA00022536"/>
    </source>
</evidence>
<dbReference type="Gene3D" id="2.10.70.10">
    <property type="entry name" value="Complement Module, domain 1"/>
    <property type="match status" value="2"/>
</dbReference>
<dbReference type="SUPFAM" id="SSF49854">
    <property type="entry name" value="Spermadhesin, CUB domain"/>
    <property type="match status" value="1"/>
</dbReference>
<dbReference type="InterPro" id="IPR051659">
    <property type="entry name" value="Serine_Protease_S1-Domain"/>
</dbReference>
<evidence type="ECO:0000256" key="9">
    <source>
        <dbReference type="ARBA" id="ARBA00023157"/>
    </source>
</evidence>
<keyword evidence="22" id="KW-0645">Protease</keyword>
<feature type="disulfide bond" evidence="17">
    <location>
        <begin position="304"/>
        <end position="331"/>
    </location>
</feature>
<evidence type="ECO:0000259" key="18">
    <source>
        <dbReference type="PROSITE" id="PS01180"/>
    </source>
</evidence>
<keyword evidence="10" id="KW-0325">Glycoprotein</keyword>
<keyword evidence="8" id="KW-0677">Repeat</keyword>
<dbReference type="InterPro" id="IPR000436">
    <property type="entry name" value="Sushi_SCR_CCP_dom"/>
</dbReference>
<feature type="domain" description="CUB" evidence="18">
    <location>
        <begin position="117"/>
        <end position="225"/>
    </location>
</feature>
<feature type="non-terminal residue" evidence="22">
    <location>
        <position position="1"/>
    </location>
</feature>
<feature type="non-terminal residue" evidence="22">
    <location>
        <position position="710"/>
    </location>
</feature>
<dbReference type="PANTHER" id="PTHR24254:SF9">
    <property type="entry name" value="INACTIVE SERINE PROTEASE PAMR1"/>
    <property type="match status" value="1"/>
</dbReference>
<keyword evidence="23" id="KW-1185">Reference proteome</keyword>
<dbReference type="InterPro" id="IPR000742">
    <property type="entry name" value="EGF"/>
</dbReference>
<comment type="caution">
    <text evidence="22">The sequence shown here is derived from an EMBL/GenBank/DDBJ whole genome shotgun (WGS) entry which is preliminary data.</text>
</comment>
<dbReference type="Proteomes" id="UP000591073">
    <property type="component" value="Unassembled WGS sequence"/>
</dbReference>
<dbReference type="PROSITE" id="PS01186">
    <property type="entry name" value="EGF_2"/>
    <property type="match status" value="1"/>
</dbReference>
<keyword evidence="11" id="KW-0968">Cytoplasmic vesicle</keyword>
<dbReference type="CDD" id="cd00054">
    <property type="entry name" value="EGF_CA"/>
    <property type="match status" value="1"/>
</dbReference>
<feature type="domain" description="EGF-like" evidence="19">
    <location>
        <begin position="224"/>
        <end position="261"/>
    </location>
</feature>
<evidence type="ECO:0000256" key="11">
    <source>
        <dbReference type="ARBA" id="ARBA00023329"/>
    </source>
</evidence>
<name>A0A7L0RZZ2_GLABR</name>
<dbReference type="GO" id="GO:0004252">
    <property type="term" value="F:serine-type endopeptidase activity"/>
    <property type="evidence" value="ECO:0007669"/>
    <property type="project" value="InterPro"/>
</dbReference>
<evidence type="ECO:0000256" key="10">
    <source>
        <dbReference type="ARBA" id="ARBA00023180"/>
    </source>
</evidence>
<dbReference type="SUPFAM" id="SSF57196">
    <property type="entry name" value="EGF/Laminin"/>
    <property type="match status" value="1"/>
</dbReference>
<dbReference type="FunFam" id="2.10.70.10:FF:000029">
    <property type="entry name" value="Inactive serine protease PAMR1 isoform X1"/>
    <property type="match status" value="1"/>
</dbReference>
<dbReference type="GO" id="GO:0005576">
    <property type="term" value="C:extracellular region"/>
    <property type="evidence" value="ECO:0007669"/>
    <property type="project" value="UniProtKB-SubCell"/>
</dbReference>
<dbReference type="Pfam" id="PF00084">
    <property type="entry name" value="Sushi"/>
    <property type="match status" value="2"/>
</dbReference>
<keyword evidence="22" id="KW-0378">Hydrolase</keyword>
<dbReference type="GO" id="GO:0005509">
    <property type="term" value="F:calcium ion binding"/>
    <property type="evidence" value="ECO:0007669"/>
    <property type="project" value="InterPro"/>
</dbReference>
<dbReference type="SUPFAM" id="SSF57535">
    <property type="entry name" value="Complement control module/SCR domain"/>
    <property type="match status" value="1"/>
</dbReference>
<evidence type="ECO:0000256" key="1">
    <source>
        <dbReference type="ARBA" id="ARBA00004398"/>
    </source>
</evidence>
<dbReference type="PROSITE" id="PS50240">
    <property type="entry name" value="TRYPSIN_DOM"/>
    <property type="match status" value="1"/>
</dbReference>
<dbReference type="Pfam" id="PF00089">
    <property type="entry name" value="Trypsin"/>
    <property type="match status" value="1"/>
</dbReference>
<evidence type="ECO:0000256" key="14">
    <source>
        <dbReference type="ARBA" id="ARBA00041872"/>
    </source>
</evidence>
<comment type="caution">
    <text evidence="16">Lacks conserved residue(s) required for the propagation of feature annotation.</text>
</comment>
<dbReference type="EMBL" id="VXAP01000329">
    <property type="protein sequence ID" value="NXL34878.1"/>
    <property type="molecule type" value="Genomic_DNA"/>
</dbReference>
<feature type="domain" description="Sushi" evidence="21">
    <location>
        <begin position="267"/>
        <end position="333"/>
    </location>
</feature>
<evidence type="ECO:0000256" key="6">
    <source>
        <dbReference type="ARBA" id="ARBA00022659"/>
    </source>
</evidence>
<dbReference type="InterPro" id="IPR035914">
    <property type="entry name" value="Sperma_CUB_dom_sf"/>
</dbReference>
<proteinExistence type="predicted"/>
<sequence length="710" mass="79492">IISVYLPLCSPLAEYTVINENCPGAEWNIMCRECCEYDQIECICPGRKERVGYTIPCCRNEENECDSCLIHPGCTIFENCKSCRNGSWGGTLDDFYIKGIYCAECRAGWYGGDCMRCGQVLRASKGQILLEGYPLNARCEWTIHVQSGLNIELRFSMLSLEFDYMCQYDYVEVRDGDNLDSRIIKKFCGNERPAPIRSTGSSLHVLFQSDGSKNFDGFHAVFEEITACSSFPCLHDGTCILDKSGTYKCACLAGYTGNRCENFLDEKNCSDPGGPLNGYRRVVEDTGLLNGRYAKIGTVIAFFCNNSYVLSGNEQRTCQDDGEWSGKQPICIKACREPKISDLVRQKVLPMQVQSRETPLHQLYSSAFSKQKLEIYPTKKPALPFGDLPPGYQHLHTQLQYECISPFYHRLGSSRRTCLKTGKWSGRAPVCIPICGKAENITLQKTVTSTRWPWQAAIYRTANGVKENSLRKGAWILICSGALVNERTVVVAAHCVTDLGKTIVLKTAELKVVLGKFYRDDDRDEKTVQNLRISAIIVHPNYDPILLDSDIAIIKLLDKARISSRVQPICLSSSHDLTSSTEDLKIMVTGWKVLADIKDPGYKNDTIRMGAVRMVDSLLCEQQYEDNGIQVSITDSMFCAKQDHTAFSNICPAETGGIAAITLPGKASPELRWHLMGLVSWGYDKTCSLELYSGYTKALPFKDWIEKNLK</sequence>
<dbReference type="PROSITE" id="PS01180">
    <property type="entry name" value="CUB"/>
    <property type="match status" value="1"/>
</dbReference>
<dbReference type="Pfam" id="PF00431">
    <property type="entry name" value="CUB"/>
    <property type="match status" value="1"/>
</dbReference>
<evidence type="ECO:0000256" key="5">
    <source>
        <dbReference type="ARBA" id="ARBA00022542"/>
    </source>
</evidence>
<dbReference type="SMART" id="SM00179">
    <property type="entry name" value="EGF_CA"/>
    <property type="match status" value="1"/>
</dbReference>
<evidence type="ECO:0000256" key="3">
    <source>
        <dbReference type="ARBA" id="ARBA00022525"/>
    </source>
</evidence>
<dbReference type="CDD" id="cd00041">
    <property type="entry name" value="CUB"/>
    <property type="match status" value="1"/>
</dbReference>
<dbReference type="SMART" id="SM00181">
    <property type="entry name" value="EGF"/>
    <property type="match status" value="2"/>
</dbReference>
<dbReference type="CDD" id="cd00190">
    <property type="entry name" value="Tryp_SPc"/>
    <property type="match status" value="1"/>
</dbReference>
<feature type="disulfide bond" evidence="16">
    <location>
        <begin position="251"/>
        <end position="260"/>
    </location>
</feature>
<dbReference type="InterPro" id="IPR043504">
    <property type="entry name" value="Peptidase_S1_PA_chymotrypsin"/>
</dbReference>
<evidence type="ECO:0000256" key="13">
    <source>
        <dbReference type="ARBA" id="ARBA00040464"/>
    </source>
</evidence>
<reference evidence="22 23" key="1">
    <citation type="submission" date="2019-09" db="EMBL/GenBank/DDBJ databases">
        <title>Bird 10,000 Genomes (B10K) Project - Family phase.</title>
        <authorList>
            <person name="Zhang G."/>
        </authorList>
    </citation>
    <scope>NUCLEOTIDE SEQUENCE [LARGE SCALE GENOMIC DNA]</scope>
    <source>
        <strain evidence="22">B10K-DU-008-63</strain>
    </source>
</reference>
<evidence type="ECO:0000313" key="22">
    <source>
        <dbReference type="EMBL" id="NXL34878.1"/>
    </source>
</evidence>
<comment type="subcellular location">
    <subcellularLocation>
        <location evidence="1">Cytoplasmic vesicle</location>
        <location evidence="1">Secretory vesicle</location>
    </subcellularLocation>
    <subcellularLocation>
        <location evidence="2">Secreted</location>
    </subcellularLocation>
</comment>
<accession>A0A7L0RZZ2</accession>
<comment type="function">
    <text evidence="12">May play a role in regeneration of skeletal muscle.</text>
</comment>
<dbReference type="AlphaFoldDB" id="A0A7L0RZZ2"/>
<feature type="domain" description="Peptidase S1" evidence="20">
    <location>
        <begin position="434"/>
        <end position="710"/>
    </location>
</feature>
<dbReference type="FunFam" id="2.60.120.290:FF:000005">
    <property type="entry name" value="Procollagen C-endopeptidase enhancer 1"/>
    <property type="match status" value="1"/>
</dbReference>
<evidence type="ECO:0000256" key="7">
    <source>
        <dbReference type="ARBA" id="ARBA00022729"/>
    </source>
</evidence>
<evidence type="ECO:0000256" key="8">
    <source>
        <dbReference type="ARBA" id="ARBA00022737"/>
    </source>
</evidence>
<dbReference type="OrthoDB" id="6147874at2759"/>
<keyword evidence="4 16" id="KW-0245">EGF-like domain</keyword>
<evidence type="ECO:0000256" key="12">
    <source>
        <dbReference type="ARBA" id="ARBA00037622"/>
    </source>
</evidence>
<evidence type="ECO:0000256" key="17">
    <source>
        <dbReference type="PROSITE-ProRule" id="PRU00302"/>
    </source>
</evidence>
<dbReference type="InterPro" id="IPR009003">
    <property type="entry name" value="Peptidase_S1_PA"/>
</dbReference>
<dbReference type="Gene3D" id="2.60.120.290">
    <property type="entry name" value="Spermadhesin, CUB domain"/>
    <property type="match status" value="1"/>
</dbReference>
<dbReference type="SUPFAM" id="SSF50494">
    <property type="entry name" value="Trypsin-like serine proteases"/>
    <property type="match status" value="1"/>
</dbReference>
<organism evidence="22 23">
    <name type="scientific">Glaucidium brasilianum</name>
    <name type="common">Ferruginous pygmy-owl</name>
    <dbReference type="NCBI Taxonomy" id="78217"/>
    <lineage>
        <taxon>Eukaryota</taxon>
        <taxon>Metazoa</taxon>
        <taxon>Chordata</taxon>
        <taxon>Craniata</taxon>
        <taxon>Vertebrata</taxon>
        <taxon>Euteleostomi</taxon>
        <taxon>Archelosauria</taxon>
        <taxon>Archosauria</taxon>
        <taxon>Dinosauria</taxon>
        <taxon>Saurischia</taxon>
        <taxon>Theropoda</taxon>
        <taxon>Coelurosauria</taxon>
        <taxon>Aves</taxon>
        <taxon>Neognathae</taxon>
        <taxon>Neoaves</taxon>
        <taxon>Telluraves</taxon>
        <taxon>Strigiformes</taxon>
        <taxon>Strigidae</taxon>
        <taxon>Glaucidium</taxon>
    </lineage>
</organism>
<dbReference type="InterPro" id="IPR035976">
    <property type="entry name" value="Sushi/SCR/CCP_sf"/>
</dbReference>
<keyword evidence="6 17" id="KW-0768">Sushi</keyword>
<keyword evidence="5" id="KW-0721">Serine protease homolog</keyword>
<evidence type="ECO:0000256" key="2">
    <source>
        <dbReference type="ARBA" id="ARBA00004613"/>
    </source>
</evidence>
<keyword evidence="9 16" id="KW-1015">Disulfide bond</keyword>
<keyword evidence="3" id="KW-0964">Secreted</keyword>
<evidence type="ECO:0000259" key="19">
    <source>
        <dbReference type="PROSITE" id="PS50026"/>
    </source>
</evidence>
<evidence type="ECO:0000259" key="20">
    <source>
        <dbReference type="PROSITE" id="PS50240"/>
    </source>
</evidence>
<feature type="domain" description="Sushi" evidence="21">
    <location>
        <begin position="378"/>
        <end position="433"/>
    </location>
</feature>
<dbReference type="CDD" id="cd00033">
    <property type="entry name" value="CCP"/>
    <property type="match status" value="2"/>
</dbReference>
<dbReference type="Gene3D" id="2.40.10.10">
    <property type="entry name" value="Trypsin-like serine proteases"/>
    <property type="match status" value="2"/>
</dbReference>
<dbReference type="GO" id="GO:0030133">
    <property type="term" value="C:transport vesicle"/>
    <property type="evidence" value="ECO:0007669"/>
    <property type="project" value="UniProtKB-SubCell"/>
</dbReference>
<evidence type="ECO:0000256" key="16">
    <source>
        <dbReference type="PROSITE-ProRule" id="PRU00076"/>
    </source>
</evidence>
<keyword evidence="7" id="KW-0732">Signal</keyword>
<dbReference type="Gene3D" id="2.10.25.10">
    <property type="entry name" value="Laminin"/>
    <property type="match status" value="1"/>
</dbReference>
<evidence type="ECO:0000256" key="15">
    <source>
        <dbReference type="ARBA" id="ARBA00042985"/>
    </source>
</evidence>
<dbReference type="PROSITE" id="PS00022">
    <property type="entry name" value="EGF_1"/>
    <property type="match status" value="1"/>
</dbReference>
<dbReference type="InterPro" id="IPR001881">
    <property type="entry name" value="EGF-like_Ca-bd_dom"/>
</dbReference>
<dbReference type="GO" id="GO:0006508">
    <property type="term" value="P:proteolysis"/>
    <property type="evidence" value="ECO:0007669"/>
    <property type="project" value="UniProtKB-KW"/>
</dbReference>
<dbReference type="PROSITE" id="PS50923">
    <property type="entry name" value="SUSHI"/>
    <property type="match status" value="2"/>
</dbReference>
<dbReference type="FunFam" id="2.40.10.10:FF:000068">
    <property type="entry name" value="transmembrane protease serine 2"/>
    <property type="match status" value="1"/>
</dbReference>
<dbReference type="Pfam" id="PF00008">
    <property type="entry name" value="EGF"/>
    <property type="match status" value="1"/>
</dbReference>
<protein>
    <recommendedName>
        <fullName evidence="13">Inactive serine protease PAMR1</fullName>
    </recommendedName>
    <alternativeName>
        <fullName evidence="15">Peptidase domain-containing protein associated with muscle regeneration 1</fullName>
    </alternativeName>
    <alternativeName>
        <fullName evidence="14">Regeneration-associated muscle protease homolog</fullName>
    </alternativeName>
</protein>
<dbReference type="InterPro" id="IPR001254">
    <property type="entry name" value="Trypsin_dom"/>
</dbReference>
<dbReference type="SMART" id="SM00042">
    <property type="entry name" value="CUB"/>
    <property type="match status" value="1"/>
</dbReference>
<dbReference type="InterPro" id="IPR000859">
    <property type="entry name" value="CUB_dom"/>
</dbReference>
<evidence type="ECO:0000259" key="21">
    <source>
        <dbReference type="PROSITE" id="PS50923"/>
    </source>
</evidence>
<dbReference type="SMART" id="SM00032">
    <property type="entry name" value="CCP"/>
    <property type="match status" value="2"/>
</dbReference>